<feature type="binding site" evidence="7">
    <location>
        <position position="387"/>
    </location>
    <ligand>
        <name>Zn(2+)</name>
        <dbReference type="ChEBI" id="CHEBI:29105"/>
        <label>1</label>
        <note>catalytic</note>
    </ligand>
</feature>
<evidence type="ECO:0000256" key="3">
    <source>
        <dbReference type="ARBA" id="ARBA00023180"/>
    </source>
</evidence>
<dbReference type="CDD" id="cd06461">
    <property type="entry name" value="M2_ACE"/>
    <property type="match status" value="1"/>
</dbReference>
<gene>
    <name evidence="12" type="ORF">AVDCRST_MAG56-8021</name>
</gene>
<dbReference type="GO" id="GO:0008241">
    <property type="term" value="F:peptidyl-dipeptidase activity"/>
    <property type="evidence" value="ECO:0007669"/>
    <property type="project" value="InterPro"/>
</dbReference>
<sequence>MKRFRLLLPLLLAAASLGGCSSGTQKEDTSTTGTAANAPASPRQKEVQAYLDDYNKRYQDLYTKAQEAEWRSNTRIVAGDTATQNATTRANGALAVFTGSSENIEKVRTYLKEKDALTPLQVRQLEYILYLAGNNPQTIADVVKKRIDAQARQVEKLYGYAFTMDGKEVSTNDIDRILRESASPAERRKAWLASKEVGKELKDGLAQLQGLRNQTVKGLGFPDFFSYQVSDYQMNSEELLQVTRRMVREVWPLYRELHTYARYELAKKYRQPVPELLPADWLPNRWGQDWSAMVDVQGLSLEDSLRKKTPEWVVKKGEEFYQSLGFEALPASFYRQSSLYPLPPDTRYKKNTHASAWHMDLVDDVRSLMSVEPNGEWWETTLHELGHVYYYRTYSNPDVPLILRGGANRAFHEAIGSQIGLASLQKPFLLQMNLVGQDAKTDSMQVLLKEALNYVVAIPWSAGVMTEFEHELYAGNLPKDRYNGRWWQLVKQYQGIVPPAPRGEQYCDAATKTHINDDPAQYYDYSMSFILLFQFHDHVARNILKQDPHATNYYGSKETGQFLRELMQPGATRDWRELLKEKLGSDMSAKPMVDYFQPLMGYLKRANQGRSYSLPETI</sequence>
<feature type="region of interest" description="Disordered" evidence="10">
    <location>
        <begin position="21"/>
        <end position="45"/>
    </location>
</feature>
<keyword evidence="1 11" id="KW-0732">Signal</keyword>
<dbReference type="GO" id="GO:0008237">
    <property type="term" value="F:metallopeptidase activity"/>
    <property type="evidence" value="ECO:0007669"/>
    <property type="project" value="InterPro"/>
</dbReference>
<evidence type="ECO:0000256" key="11">
    <source>
        <dbReference type="SAM" id="SignalP"/>
    </source>
</evidence>
<reference evidence="12" key="1">
    <citation type="submission" date="2020-02" db="EMBL/GenBank/DDBJ databases">
        <authorList>
            <person name="Meier V. D."/>
        </authorList>
    </citation>
    <scope>NUCLEOTIDE SEQUENCE</scope>
    <source>
        <strain evidence="12">AVDCRST_MAG56</strain>
    </source>
</reference>
<evidence type="ECO:0000256" key="8">
    <source>
        <dbReference type="PIRSR" id="PIRSR601548-6"/>
    </source>
</evidence>
<dbReference type="Pfam" id="PF01401">
    <property type="entry name" value="Peptidase_M2"/>
    <property type="match status" value="1"/>
</dbReference>
<keyword evidence="3 5" id="KW-0325">Glycoprotein</keyword>
<feature type="binding site" evidence="6">
    <location>
        <position position="232"/>
    </location>
    <ligand>
        <name>chloride</name>
        <dbReference type="ChEBI" id="CHEBI:17996"/>
        <label>1</label>
    </ligand>
</feature>
<organism evidence="12">
    <name type="scientific">uncultured Cytophagales bacterium</name>
    <dbReference type="NCBI Taxonomy" id="158755"/>
    <lineage>
        <taxon>Bacteria</taxon>
        <taxon>Pseudomonadati</taxon>
        <taxon>Bacteroidota</taxon>
        <taxon>Sphingobacteriia</taxon>
        <taxon>Sphingobacteriales</taxon>
        <taxon>environmental samples</taxon>
    </lineage>
</organism>
<keyword evidence="7" id="KW-0862">Zinc</keyword>
<dbReference type="InterPro" id="IPR001548">
    <property type="entry name" value="Peptidase_M2"/>
</dbReference>
<keyword evidence="12" id="KW-0121">Carboxypeptidase</keyword>
<dbReference type="PRINTS" id="PR00791">
    <property type="entry name" value="PEPDIPTASEA"/>
</dbReference>
<dbReference type="PROSITE" id="PS51257">
    <property type="entry name" value="PROKAR_LIPOPROTEIN"/>
    <property type="match status" value="1"/>
</dbReference>
<feature type="active site" description="Proton acceptor 2" evidence="8">
    <location>
        <position position="384"/>
    </location>
</feature>
<evidence type="ECO:0000313" key="12">
    <source>
        <dbReference type="EMBL" id="CAA9343361.1"/>
    </source>
</evidence>
<dbReference type="PANTHER" id="PTHR10514">
    <property type="entry name" value="ANGIOTENSIN-CONVERTING ENZYME"/>
    <property type="match status" value="1"/>
</dbReference>
<evidence type="ECO:0000256" key="9">
    <source>
        <dbReference type="PIRSR" id="PIRSR601548-8"/>
    </source>
</evidence>
<evidence type="ECO:0000256" key="7">
    <source>
        <dbReference type="PIRSR" id="PIRSR601548-3"/>
    </source>
</evidence>
<protein>
    <submittedName>
        <fullName evidence="12">Dipeptidyl carboxypeptidase</fullName>
    </submittedName>
</protein>
<dbReference type="Gene3D" id="1.10.1370.30">
    <property type="match status" value="1"/>
</dbReference>
<dbReference type="EMBL" id="CADCTQ010000672">
    <property type="protein sequence ID" value="CAA9343361.1"/>
    <property type="molecule type" value="Genomic_DNA"/>
</dbReference>
<feature type="binding site" evidence="9">
    <location>
        <position position="387"/>
    </location>
    <ligand>
        <name>Zn(2+)</name>
        <dbReference type="ChEBI" id="CHEBI:29105"/>
        <label>2</label>
        <note>catalytic</note>
    </ligand>
</feature>
<name>A0A6J4LVD5_9SPHI</name>
<dbReference type="PROSITE" id="PS52011">
    <property type="entry name" value="PEPTIDASE_M2"/>
    <property type="match status" value="1"/>
</dbReference>
<evidence type="ECO:0000256" key="10">
    <source>
        <dbReference type="SAM" id="MobiDB-lite"/>
    </source>
</evidence>
<feature type="active site" description="Proton donor 2" evidence="8">
    <location>
        <position position="514"/>
    </location>
</feature>
<feature type="active site" description="Proton donor 1" evidence="4">
    <location>
        <position position="514"/>
    </location>
</feature>
<feature type="glycosylation site" description="N-linked (GlcNAc...) (complex) asparagine" evidence="5">
    <location>
        <position position="91"/>
    </location>
</feature>
<keyword evidence="12" id="KW-0645">Protease</keyword>
<feature type="binding site" evidence="7">
    <location>
        <position position="383"/>
    </location>
    <ligand>
        <name>Zn(2+)</name>
        <dbReference type="ChEBI" id="CHEBI:29105"/>
        <label>1</label>
        <note>catalytic</note>
    </ligand>
</feature>
<evidence type="ECO:0000256" key="4">
    <source>
        <dbReference type="PIRSR" id="PIRSR601548-1"/>
    </source>
</evidence>
<keyword evidence="2" id="KW-1015">Disulfide bond</keyword>
<feature type="binding site" evidence="7">
    <location>
        <position position="413"/>
    </location>
    <ligand>
        <name>Zn(2+)</name>
        <dbReference type="ChEBI" id="CHEBI:29105"/>
        <label>1</label>
        <note>catalytic</note>
    </ligand>
</feature>
<evidence type="ECO:0000256" key="1">
    <source>
        <dbReference type="ARBA" id="ARBA00022729"/>
    </source>
</evidence>
<keyword evidence="7" id="KW-0479">Metal-binding</keyword>
<feature type="signal peptide" evidence="11">
    <location>
        <begin position="1"/>
        <end position="21"/>
    </location>
</feature>
<dbReference type="GO" id="GO:0004180">
    <property type="term" value="F:carboxypeptidase activity"/>
    <property type="evidence" value="ECO:0007669"/>
    <property type="project" value="UniProtKB-KW"/>
</dbReference>
<feature type="active site" description="Proton acceptor 1" evidence="4">
    <location>
        <position position="384"/>
    </location>
</feature>
<dbReference type="AlphaFoldDB" id="A0A6J4LVD5"/>
<keyword evidence="12" id="KW-0378">Hydrolase</keyword>
<evidence type="ECO:0000256" key="6">
    <source>
        <dbReference type="PIRSR" id="PIRSR601548-2"/>
    </source>
</evidence>
<accession>A0A6J4LVD5</accession>
<proteinExistence type="predicted"/>
<dbReference type="GO" id="GO:0016020">
    <property type="term" value="C:membrane"/>
    <property type="evidence" value="ECO:0007669"/>
    <property type="project" value="InterPro"/>
</dbReference>
<feature type="chain" id="PRO_5027024195" evidence="11">
    <location>
        <begin position="22"/>
        <end position="618"/>
    </location>
</feature>
<feature type="binding site" evidence="9">
    <location>
        <position position="383"/>
    </location>
    <ligand>
        <name>Zn(2+)</name>
        <dbReference type="ChEBI" id="CHEBI:29105"/>
        <label>2</label>
        <note>catalytic</note>
    </ligand>
</feature>
<feature type="binding site" evidence="9">
    <location>
        <position position="413"/>
    </location>
    <ligand>
        <name>Zn(2+)</name>
        <dbReference type="ChEBI" id="CHEBI:29105"/>
        <label>2</label>
        <note>catalytic</note>
    </ligand>
</feature>
<dbReference type="PANTHER" id="PTHR10514:SF27">
    <property type="entry name" value="ANGIOTENSIN-CONVERTING ENZYME"/>
    <property type="match status" value="1"/>
</dbReference>
<evidence type="ECO:0000256" key="2">
    <source>
        <dbReference type="ARBA" id="ARBA00023157"/>
    </source>
</evidence>
<dbReference type="GO" id="GO:0006508">
    <property type="term" value="P:proteolysis"/>
    <property type="evidence" value="ECO:0007669"/>
    <property type="project" value="InterPro"/>
</dbReference>
<dbReference type="SUPFAM" id="SSF55486">
    <property type="entry name" value="Metalloproteases ('zincins'), catalytic domain"/>
    <property type="match status" value="1"/>
</dbReference>
<evidence type="ECO:0000256" key="5">
    <source>
        <dbReference type="PIRSR" id="PIRSR601548-10"/>
    </source>
</evidence>